<comment type="function">
    <text evidence="8 10 11">Involved in peptidoglycan biosynthesis. Transports lipid-linked peptidoglycan precursors from the inner to the outer leaflet of the cytoplasmic membrane.</text>
</comment>
<comment type="pathway">
    <text evidence="10">Cell wall biogenesis; peptidoglycan biosynthesis.</text>
</comment>
<keyword evidence="5 10" id="KW-0573">Peptidoglycan synthesis</keyword>
<dbReference type="UniPathway" id="UPA00219"/>
<comment type="similarity">
    <text evidence="9 10 11">Belongs to the MurJ/MviN family.</text>
</comment>
<evidence type="ECO:0000256" key="9">
    <source>
        <dbReference type="ARBA" id="ARBA00061532"/>
    </source>
</evidence>
<evidence type="ECO:0000256" key="10">
    <source>
        <dbReference type="HAMAP-Rule" id="MF_02078"/>
    </source>
</evidence>
<evidence type="ECO:0000256" key="11">
    <source>
        <dbReference type="PIRNR" id="PIRNR002869"/>
    </source>
</evidence>
<feature type="transmembrane region" description="Helical" evidence="10">
    <location>
        <begin position="474"/>
        <end position="500"/>
    </location>
</feature>
<dbReference type="EMBL" id="CP053708">
    <property type="protein sequence ID" value="QKE89724.1"/>
    <property type="molecule type" value="Genomic_DNA"/>
</dbReference>
<dbReference type="RefSeq" id="WP_171834712.1">
    <property type="nucleotide sequence ID" value="NZ_CP053708.1"/>
</dbReference>
<evidence type="ECO:0000256" key="1">
    <source>
        <dbReference type="ARBA" id="ARBA00004651"/>
    </source>
</evidence>
<dbReference type="PANTHER" id="PTHR47019:SF1">
    <property type="entry name" value="LIPID II FLIPPASE MURJ"/>
    <property type="match status" value="1"/>
</dbReference>
<dbReference type="PANTHER" id="PTHR47019">
    <property type="entry name" value="LIPID II FLIPPASE MURJ"/>
    <property type="match status" value="1"/>
</dbReference>
<feature type="transmembrane region" description="Helical" evidence="10">
    <location>
        <begin position="228"/>
        <end position="249"/>
    </location>
</feature>
<accession>A0A6M8HMW5</accession>
<dbReference type="HAMAP" id="MF_02078">
    <property type="entry name" value="MurJ_MviN"/>
    <property type="match status" value="1"/>
</dbReference>
<evidence type="ECO:0000313" key="12">
    <source>
        <dbReference type="EMBL" id="QKE89724.1"/>
    </source>
</evidence>
<evidence type="ECO:0000256" key="8">
    <source>
        <dbReference type="ARBA" id="ARBA00060041"/>
    </source>
</evidence>
<dbReference type="AlphaFoldDB" id="A0A6M8HMW5"/>
<dbReference type="GO" id="GO:0034204">
    <property type="term" value="P:lipid translocation"/>
    <property type="evidence" value="ECO:0007669"/>
    <property type="project" value="TreeGrafter"/>
</dbReference>
<dbReference type="Proteomes" id="UP000500767">
    <property type="component" value="Chromosome"/>
</dbReference>
<feature type="transmembrane region" description="Helical" evidence="10">
    <location>
        <begin position="349"/>
        <end position="366"/>
    </location>
</feature>
<feature type="transmembrane region" description="Helical" evidence="10">
    <location>
        <begin position="86"/>
        <end position="108"/>
    </location>
</feature>
<feature type="transmembrane region" description="Helical" evidence="10">
    <location>
        <begin position="156"/>
        <end position="177"/>
    </location>
</feature>
<dbReference type="GO" id="GO:0005886">
    <property type="term" value="C:plasma membrane"/>
    <property type="evidence" value="ECO:0007669"/>
    <property type="project" value="UniProtKB-SubCell"/>
</dbReference>
<keyword evidence="3 10" id="KW-0812">Transmembrane</keyword>
<keyword evidence="13" id="KW-1185">Reference proteome</keyword>
<dbReference type="KEGG" id="lck:HN018_06435"/>
<keyword evidence="10 11" id="KW-0961">Cell wall biogenesis/degradation</keyword>
<feature type="transmembrane region" description="Helical" evidence="10">
    <location>
        <begin position="378"/>
        <end position="396"/>
    </location>
</feature>
<keyword evidence="6 10" id="KW-1133">Transmembrane helix</keyword>
<dbReference type="Pfam" id="PF03023">
    <property type="entry name" value="MurJ"/>
    <property type="match status" value="1"/>
</dbReference>
<comment type="subcellular location">
    <subcellularLocation>
        <location evidence="10">Cell inner membrane</location>
        <topology evidence="10">Multi-pass membrane protein</topology>
    </subcellularLocation>
    <subcellularLocation>
        <location evidence="1">Cell membrane</location>
        <topology evidence="1">Multi-pass membrane protein</topology>
    </subcellularLocation>
</comment>
<feature type="transmembrane region" description="Helical" evidence="10">
    <location>
        <begin position="408"/>
        <end position="428"/>
    </location>
</feature>
<dbReference type="CDD" id="cd13123">
    <property type="entry name" value="MATE_MurJ_like"/>
    <property type="match status" value="1"/>
</dbReference>
<evidence type="ECO:0000256" key="6">
    <source>
        <dbReference type="ARBA" id="ARBA00022989"/>
    </source>
</evidence>
<feature type="transmembrane region" description="Helical" evidence="10">
    <location>
        <begin position="128"/>
        <end position="149"/>
    </location>
</feature>
<evidence type="ECO:0000256" key="4">
    <source>
        <dbReference type="ARBA" id="ARBA00022960"/>
    </source>
</evidence>
<feature type="transmembrane region" description="Helical" evidence="10">
    <location>
        <begin position="183"/>
        <end position="207"/>
    </location>
</feature>
<dbReference type="GO" id="GO:0009252">
    <property type="term" value="P:peptidoglycan biosynthetic process"/>
    <property type="evidence" value="ECO:0007669"/>
    <property type="project" value="UniProtKB-UniRule"/>
</dbReference>
<evidence type="ECO:0000313" key="13">
    <source>
        <dbReference type="Proteomes" id="UP000500767"/>
    </source>
</evidence>
<gene>
    <name evidence="10 12" type="primary">murJ</name>
    <name evidence="12" type="ORF">HN018_06435</name>
</gene>
<dbReference type="InterPro" id="IPR051050">
    <property type="entry name" value="Lipid_II_flippase_MurJ/MviN"/>
</dbReference>
<evidence type="ECO:0000256" key="3">
    <source>
        <dbReference type="ARBA" id="ARBA00022692"/>
    </source>
</evidence>
<feature type="transmembrane region" description="Helical" evidence="10">
    <location>
        <begin position="269"/>
        <end position="287"/>
    </location>
</feature>
<evidence type="ECO:0000256" key="5">
    <source>
        <dbReference type="ARBA" id="ARBA00022984"/>
    </source>
</evidence>
<feature type="transmembrane region" description="Helical" evidence="10">
    <location>
        <begin position="308"/>
        <end position="337"/>
    </location>
</feature>
<feature type="transmembrane region" description="Helical" evidence="10">
    <location>
        <begin position="440"/>
        <end position="462"/>
    </location>
</feature>
<keyword evidence="10 11" id="KW-0813">Transport</keyword>
<name>A0A6M8HMW5_9PROT</name>
<dbReference type="GO" id="GO:0071555">
    <property type="term" value="P:cell wall organization"/>
    <property type="evidence" value="ECO:0007669"/>
    <property type="project" value="UniProtKB-UniRule"/>
</dbReference>
<dbReference type="GO" id="GO:0008360">
    <property type="term" value="P:regulation of cell shape"/>
    <property type="evidence" value="ECO:0007669"/>
    <property type="project" value="UniProtKB-UniRule"/>
</dbReference>
<keyword evidence="2 10" id="KW-1003">Cell membrane</keyword>
<keyword evidence="4 10" id="KW-0133">Cell shape</keyword>
<evidence type="ECO:0000256" key="2">
    <source>
        <dbReference type="ARBA" id="ARBA00022475"/>
    </source>
</evidence>
<keyword evidence="7 10" id="KW-0472">Membrane</keyword>
<proteinExistence type="inferred from homology"/>
<organism evidence="12 13">
    <name type="scientific">Lichenicola cladoniae</name>
    <dbReference type="NCBI Taxonomy" id="1484109"/>
    <lineage>
        <taxon>Bacteria</taxon>
        <taxon>Pseudomonadati</taxon>
        <taxon>Pseudomonadota</taxon>
        <taxon>Alphaproteobacteria</taxon>
        <taxon>Acetobacterales</taxon>
        <taxon>Acetobacteraceae</taxon>
        <taxon>Lichenicola</taxon>
    </lineage>
</organism>
<reference evidence="12 13" key="1">
    <citation type="journal article" date="2014" name="World J. Microbiol. Biotechnol.">
        <title>Biodiversity and physiological characteristics of Antarctic and Arctic lichens-associated bacteria.</title>
        <authorList>
            <person name="Lee Y.M."/>
            <person name="Kim E.H."/>
            <person name="Lee H.K."/>
            <person name="Hong S.G."/>
        </authorList>
    </citation>
    <scope>NUCLEOTIDE SEQUENCE [LARGE SCALE GENOMIC DNA]</scope>
    <source>
        <strain evidence="12 13">PAMC 26569</strain>
    </source>
</reference>
<dbReference type="GO" id="GO:0015648">
    <property type="term" value="F:lipid-linked peptidoglycan transporter activity"/>
    <property type="evidence" value="ECO:0007669"/>
    <property type="project" value="UniProtKB-UniRule"/>
</dbReference>
<evidence type="ECO:0000256" key="7">
    <source>
        <dbReference type="ARBA" id="ARBA00023136"/>
    </source>
</evidence>
<dbReference type="PIRSF" id="PIRSF002869">
    <property type="entry name" value="MviN"/>
    <property type="match status" value="1"/>
</dbReference>
<keyword evidence="10" id="KW-0997">Cell inner membrane</keyword>
<sequence length="525" mass="56003">MLKGFLTVGSWTMLSRVLGLVRDQLLAALMGAGPMQDAYQVAFRLPNLFRRLFGEGAFNAAFVPLFSGLLAKEGPEVARGFAREALGVLLFWLLCLTLLGELFMPQVIRGIAPGFGANYPLAVSLGRITFPYVLLICAAALVSGVLNGLEKFGVAAAAYVLFNVVGIAAILFLTPHVKSVAHAAAWGITVSGVLQLGVLMIASHRAGMGLGLPRPRLTPRMRLLMRRMLPGLIGSGITQLNLGVDTIIGTLLPAGSVSLMYFADRVNQLPLGVLGAAAATTMLPVLTRQVQTNDMVAAHRTQNSAIEFALALTLPASLALMVLSVPILGTLFGYGAFTPRDVVLSAQSLTGYAFGLPFFVLIKVLAPGFFARGDMSTPVRIGMATLAVNLCLNLALMRPLQHVGPPLATSLASMINALTLMVVLLRRGYLQPDRIMLSRLLRMGLASVAMAAVLALISHTLLSGLGRWHGLERIAGLLLLVTVGMTVYAALLQLLGIFDIRRLASKLKRRLQRRRDDTPAADTPS</sequence>
<dbReference type="InterPro" id="IPR004268">
    <property type="entry name" value="MurJ"/>
</dbReference>
<protein>
    <recommendedName>
        <fullName evidence="10">Probable lipid II flippase MurJ</fullName>
    </recommendedName>
</protein>
<dbReference type="PRINTS" id="PR01806">
    <property type="entry name" value="VIRFACTRMVIN"/>
</dbReference>
<dbReference type="NCBIfam" id="TIGR01695">
    <property type="entry name" value="murJ_mviN"/>
    <property type="match status" value="1"/>
</dbReference>